<dbReference type="SUPFAM" id="SSF161098">
    <property type="entry name" value="MetI-like"/>
    <property type="match status" value="1"/>
</dbReference>
<keyword evidence="8 11" id="KW-1133">Transmembrane helix</keyword>
<dbReference type="OrthoDB" id="9815445at2"/>
<evidence type="ECO:0000256" key="1">
    <source>
        <dbReference type="ARBA" id="ARBA00004651"/>
    </source>
</evidence>
<dbReference type="Gene3D" id="1.10.3720.10">
    <property type="entry name" value="MetI-like"/>
    <property type="match status" value="1"/>
</dbReference>
<comment type="subunit">
    <text evidence="3 12">The complex is composed of two ATP-binding proteins (UgpC), two transmembrane proteins (UgpA and UgpE) and a solute-binding protein (UgpB).</text>
</comment>
<feature type="transmembrane region" description="Helical" evidence="11">
    <location>
        <begin position="109"/>
        <end position="131"/>
    </location>
</feature>
<evidence type="ECO:0000256" key="10">
    <source>
        <dbReference type="ARBA" id="ARBA00037054"/>
    </source>
</evidence>
<evidence type="ECO:0000256" key="9">
    <source>
        <dbReference type="ARBA" id="ARBA00023136"/>
    </source>
</evidence>
<dbReference type="Pfam" id="PF00528">
    <property type="entry name" value="BPD_transp_1"/>
    <property type="match status" value="1"/>
</dbReference>
<dbReference type="PANTHER" id="PTHR43744:SF8">
    <property type="entry name" value="SN-GLYCEROL-3-PHOSPHATE TRANSPORT SYSTEM PERMEASE PROTEIN UGPE"/>
    <property type="match status" value="1"/>
</dbReference>
<keyword evidence="5 11" id="KW-0813">Transport</keyword>
<dbReference type="AlphaFoldDB" id="A0A1K2HXV5"/>
<accession>A0A1K2HXV5</accession>
<dbReference type="GO" id="GO:0005886">
    <property type="term" value="C:plasma membrane"/>
    <property type="evidence" value="ECO:0007669"/>
    <property type="project" value="UniProtKB-SubCell"/>
</dbReference>
<comment type="subcellular location">
    <subcellularLocation>
        <location evidence="12">Cell inner membrane</location>
        <topology evidence="12">Multi-pass membrane protein</topology>
    </subcellularLocation>
    <subcellularLocation>
        <location evidence="1 11">Cell membrane</location>
        <topology evidence="1 11">Multi-pass membrane protein</topology>
    </subcellularLocation>
</comment>
<gene>
    <name evidence="12" type="primary">ugpE</name>
    <name evidence="14" type="ORF">SAMN02983003_2127</name>
</gene>
<evidence type="ECO:0000256" key="4">
    <source>
        <dbReference type="ARBA" id="ARBA00020515"/>
    </source>
</evidence>
<keyword evidence="12" id="KW-0997">Cell inner membrane</keyword>
<keyword evidence="9 11" id="KW-0472">Membrane</keyword>
<evidence type="ECO:0000313" key="15">
    <source>
        <dbReference type="Proteomes" id="UP000183447"/>
    </source>
</evidence>
<feature type="transmembrane region" description="Helical" evidence="11">
    <location>
        <begin position="244"/>
        <end position="265"/>
    </location>
</feature>
<evidence type="ECO:0000256" key="3">
    <source>
        <dbReference type="ARBA" id="ARBA00011557"/>
    </source>
</evidence>
<dbReference type="PANTHER" id="PTHR43744">
    <property type="entry name" value="ABC TRANSPORTER PERMEASE PROTEIN MG189-RELATED-RELATED"/>
    <property type="match status" value="1"/>
</dbReference>
<evidence type="ECO:0000256" key="6">
    <source>
        <dbReference type="ARBA" id="ARBA00022475"/>
    </source>
</evidence>
<feature type="transmembrane region" description="Helical" evidence="11">
    <location>
        <begin position="186"/>
        <end position="211"/>
    </location>
</feature>
<dbReference type="RefSeq" id="WP_072342486.1">
    <property type="nucleotide sequence ID" value="NZ_FPKU01000002.1"/>
</dbReference>
<feature type="transmembrane region" description="Helical" evidence="11">
    <location>
        <begin position="15"/>
        <end position="36"/>
    </location>
</feature>
<evidence type="ECO:0000256" key="12">
    <source>
        <dbReference type="RuleBase" id="RU363056"/>
    </source>
</evidence>
<dbReference type="PROSITE" id="PS50928">
    <property type="entry name" value="ABC_TM1"/>
    <property type="match status" value="1"/>
</dbReference>
<evidence type="ECO:0000256" key="7">
    <source>
        <dbReference type="ARBA" id="ARBA00022692"/>
    </source>
</evidence>
<organism evidence="14 15">
    <name type="scientific">Devosia enhydra</name>
    <dbReference type="NCBI Taxonomy" id="665118"/>
    <lineage>
        <taxon>Bacteria</taxon>
        <taxon>Pseudomonadati</taxon>
        <taxon>Pseudomonadota</taxon>
        <taxon>Alphaproteobacteria</taxon>
        <taxon>Hyphomicrobiales</taxon>
        <taxon>Devosiaceae</taxon>
        <taxon>Devosia</taxon>
    </lineage>
</organism>
<evidence type="ECO:0000256" key="2">
    <source>
        <dbReference type="ARBA" id="ARBA00009306"/>
    </source>
</evidence>
<proteinExistence type="inferred from homology"/>
<feature type="transmembrane region" description="Helical" evidence="11">
    <location>
        <begin position="73"/>
        <end position="97"/>
    </location>
</feature>
<keyword evidence="7 11" id="KW-0812">Transmembrane</keyword>
<protein>
    <recommendedName>
        <fullName evidence="4 12">sn-glycerol-3-phosphate transport system permease protein UgpE</fullName>
    </recommendedName>
</protein>
<dbReference type="STRING" id="665118.SAMN02983003_2127"/>
<reference evidence="14 15" key="1">
    <citation type="submission" date="2016-11" db="EMBL/GenBank/DDBJ databases">
        <authorList>
            <person name="Jaros S."/>
            <person name="Januszkiewicz K."/>
            <person name="Wedrychowicz H."/>
        </authorList>
    </citation>
    <scope>NUCLEOTIDE SEQUENCE [LARGE SCALE GENOMIC DNA]</scope>
    <source>
        <strain evidence="14 15">ATCC 23634</strain>
    </source>
</reference>
<dbReference type="InterPro" id="IPR000515">
    <property type="entry name" value="MetI-like"/>
</dbReference>
<keyword evidence="6 12" id="KW-1003">Cell membrane</keyword>
<comment type="function">
    <text evidence="10 12">Part of the ABC transporter complex UgpBAEC involved in sn-glycerol-3-phosphate (G3P) import. Probably responsible for the translocation of the substrate across the membrane.</text>
</comment>
<keyword evidence="15" id="KW-1185">Reference proteome</keyword>
<evidence type="ECO:0000259" key="13">
    <source>
        <dbReference type="PROSITE" id="PS50928"/>
    </source>
</evidence>
<feature type="transmembrane region" description="Helical" evidence="11">
    <location>
        <begin position="143"/>
        <end position="165"/>
    </location>
</feature>
<evidence type="ECO:0000256" key="5">
    <source>
        <dbReference type="ARBA" id="ARBA00022448"/>
    </source>
</evidence>
<comment type="similarity">
    <text evidence="2 11">Belongs to the binding-protein-dependent transport system permease family.</text>
</comment>
<dbReference type="Proteomes" id="UP000183447">
    <property type="component" value="Unassembled WGS sequence"/>
</dbReference>
<feature type="domain" description="ABC transmembrane type-1" evidence="13">
    <location>
        <begin position="74"/>
        <end position="265"/>
    </location>
</feature>
<dbReference type="CDD" id="cd06261">
    <property type="entry name" value="TM_PBP2"/>
    <property type="match status" value="1"/>
</dbReference>
<name>A0A1K2HXV5_9HYPH</name>
<evidence type="ECO:0000256" key="11">
    <source>
        <dbReference type="RuleBase" id="RU363032"/>
    </source>
</evidence>
<dbReference type="GO" id="GO:0055085">
    <property type="term" value="P:transmembrane transport"/>
    <property type="evidence" value="ECO:0007669"/>
    <property type="project" value="InterPro"/>
</dbReference>
<evidence type="ECO:0000313" key="14">
    <source>
        <dbReference type="EMBL" id="SFZ84634.1"/>
    </source>
</evidence>
<dbReference type="InterPro" id="IPR035906">
    <property type="entry name" value="MetI-like_sf"/>
</dbReference>
<sequence>MESTRYRPLAAVREVLFILLALVWCIPFYYLAIVAVKPDMEVFTAPMSFPSTIVLGNFAEAWRGTGGVGLGEALLNSVIVTVGTVSLLIFLGSLTAYVIARNTQRIGGLLYVFFVVGIILPYQMAIVPLFSSLRSLGLVGNQIGMIVLFTGLLLPMAVFLYAGFMRALPHDYEEAAQVDGAGRGKIFFRIVFPLLRPVTATVAIMTGMIVWNDFFLQLIFLNGSSAQTLPVAMYGFVGEFTARWNMVFAAVCISIAPILAFYLFAQRRFMQGFTGGIKS</sequence>
<evidence type="ECO:0000256" key="8">
    <source>
        <dbReference type="ARBA" id="ARBA00022989"/>
    </source>
</evidence>
<dbReference type="EMBL" id="FPKU01000002">
    <property type="protein sequence ID" value="SFZ84634.1"/>
    <property type="molecule type" value="Genomic_DNA"/>
</dbReference>